<comment type="caution">
    <text evidence="4">The sequence shown here is derived from an EMBL/GenBank/DDBJ whole genome shotgun (WGS) entry which is preliminary data.</text>
</comment>
<sequence length="141" mass="16846">MLSTAYEERIRSRKKASSKKQRKDSDDDEYLENIADRRRKLDRVKRVLQRNYSDVKSAAIPSDAAFHYNLTRQERQRDLDTIDVFRERKKPPLIERRLAEQITVAHVVYAAFGQAHFFEYVFSNPYNEDANFEIVWDDDEL</sequence>
<name>A0AAD5XD89_9FUNG</name>
<proteinExistence type="predicted"/>
<dbReference type="GO" id="GO:0097730">
    <property type="term" value="C:non-motile cilium"/>
    <property type="evidence" value="ECO:0007669"/>
    <property type="project" value="InterPro"/>
</dbReference>
<dbReference type="EMBL" id="JADGJH010001846">
    <property type="protein sequence ID" value="KAJ3108695.1"/>
    <property type="molecule type" value="Genomic_DNA"/>
</dbReference>
<accession>A0AAD5XD89</accession>
<feature type="region of interest" description="Disordered" evidence="1">
    <location>
        <begin position="1"/>
        <end position="30"/>
    </location>
</feature>
<keyword evidence="5" id="KW-1185">Reference proteome</keyword>
<evidence type="ECO:0000259" key="3">
    <source>
        <dbReference type="Pfam" id="PF26190"/>
    </source>
</evidence>
<dbReference type="Proteomes" id="UP001211907">
    <property type="component" value="Unassembled WGS sequence"/>
</dbReference>
<dbReference type="InterPro" id="IPR029775">
    <property type="entry name" value="NPHP4"/>
</dbReference>
<dbReference type="Pfam" id="PF26190">
    <property type="entry name" value="Ig_NPHP4_1st"/>
    <property type="match status" value="1"/>
</dbReference>
<dbReference type="InterPro" id="IPR058764">
    <property type="entry name" value="NPHP4_SK"/>
</dbReference>
<feature type="compositionally biased region" description="Basic residues" evidence="1">
    <location>
        <begin position="11"/>
        <end position="22"/>
    </location>
</feature>
<dbReference type="GO" id="GO:0005856">
    <property type="term" value="C:cytoskeleton"/>
    <property type="evidence" value="ECO:0007669"/>
    <property type="project" value="InterPro"/>
</dbReference>
<organism evidence="4 5">
    <name type="scientific">Physocladia obscura</name>
    <dbReference type="NCBI Taxonomy" id="109957"/>
    <lineage>
        <taxon>Eukaryota</taxon>
        <taxon>Fungi</taxon>
        <taxon>Fungi incertae sedis</taxon>
        <taxon>Chytridiomycota</taxon>
        <taxon>Chytridiomycota incertae sedis</taxon>
        <taxon>Chytridiomycetes</taxon>
        <taxon>Chytridiales</taxon>
        <taxon>Chytriomycetaceae</taxon>
        <taxon>Physocladia</taxon>
    </lineage>
</organism>
<feature type="compositionally biased region" description="Basic and acidic residues" evidence="1">
    <location>
        <begin position="1"/>
        <end position="10"/>
    </location>
</feature>
<evidence type="ECO:0000256" key="1">
    <source>
        <dbReference type="SAM" id="MobiDB-lite"/>
    </source>
</evidence>
<reference evidence="4" key="1">
    <citation type="submission" date="2020-05" db="EMBL/GenBank/DDBJ databases">
        <title>Phylogenomic resolution of chytrid fungi.</title>
        <authorList>
            <person name="Stajich J.E."/>
            <person name="Amses K."/>
            <person name="Simmons R."/>
            <person name="Seto K."/>
            <person name="Myers J."/>
            <person name="Bonds A."/>
            <person name="Quandt C.A."/>
            <person name="Barry K."/>
            <person name="Liu P."/>
            <person name="Grigoriev I."/>
            <person name="Longcore J.E."/>
            <person name="James T.Y."/>
        </authorList>
    </citation>
    <scope>NUCLEOTIDE SEQUENCE</scope>
    <source>
        <strain evidence="4">JEL0513</strain>
    </source>
</reference>
<dbReference type="AlphaFoldDB" id="A0AAD5XD89"/>
<evidence type="ECO:0000313" key="4">
    <source>
        <dbReference type="EMBL" id="KAJ3108695.1"/>
    </source>
</evidence>
<protein>
    <submittedName>
        <fullName evidence="4">Uncharacterized protein</fullName>
    </submittedName>
</protein>
<gene>
    <name evidence="4" type="ORF">HK100_003396</name>
</gene>
<feature type="non-terminal residue" evidence="4">
    <location>
        <position position="141"/>
    </location>
</feature>
<evidence type="ECO:0000313" key="5">
    <source>
        <dbReference type="Proteomes" id="UP001211907"/>
    </source>
</evidence>
<feature type="domain" description="NPHP4 Ig-like" evidence="3">
    <location>
        <begin position="105"/>
        <end position="141"/>
    </location>
</feature>
<dbReference type="Pfam" id="PF26173">
    <property type="entry name" value="NPHP4_SK"/>
    <property type="match status" value="1"/>
</dbReference>
<feature type="domain" description="NPHP4 SK-like" evidence="2">
    <location>
        <begin position="33"/>
        <end position="94"/>
    </location>
</feature>
<evidence type="ECO:0000259" key="2">
    <source>
        <dbReference type="Pfam" id="PF26173"/>
    </source>
</evidence>
<dbReference type="InterPro" id="IPR058687">
    <property type="entry name" value="Ig_NPHP4_1st"/>
</dbReference>
<dbReference type="PANTHER" id="PTHR31043:SF3">
    <property type="entry name" value="NEPHROCYSTIN-4"/>
    <property type="match status" value="1"/>
</dbReference>
<dbReference type="PANTHER" id="PTHR31043">
    <property type="entry name" value="NEPHROCYSTIN-4"/>
    <property type="match status" value="1"/>
</dbReference>